<dbReference type="SUPFAM" id="SSF46785">
    <property type="entry name" value="Winged helix' DNA-binding domain"/>
    <property type="match status" value="1"/>
</dbReference>
<dbReference type="Pfam" id="PF13601">
    <property type="entry name" value="HTH_34"/>
    <property type="match status" value="1"/>
</dbReference>
<dbReference type="EMBL" id="UFTJ01000003">
    <property type="protein sequence ID" value="SUV52527.1"/>
    <property type="molecule type" value="Genomic_DNA"/>
</dbReference>
<gene>
    <name evidence="2" type="ORF">NCTC11661_01666</name>
</gene>
<feature type="domain" description="Winged helix DNA-binding" evidence="1">
    <location>
        <begin position="13"/>
        <end position="91"/>
    </location>
</feature>
<evidence type="ECO:0000313" key="3">
    <source>
        <dbReference type="Proteomes" id="UP000255515"/>
    </source>
</evidence>
<dbReference type="PANTHER" id="PTHR37318:SF1">
    <property type="entry name" value="BSL7504 PROTEIN"/>
    <property type="match status" value="1"/>
</dbReference>
<dbReference type="PANTHER" id="PTHR37318">
    <property type="entry name" value="BSL7504 PROTEIN"/>
    <property type="match status" value="1"/>
</dbReference>
<evidence type="ECO:0000313" key="2">
    <source>
        <dbReference type="EMBL" id="SUV52527.1"/>
    </source>
</evidence>
<dbReference type="Gene3D" id="1.10.10.10">
    <property type="entry name" value="Winged helix-like DNA-binding domain superfamily/Winged helix DNA-binding domain"/>
    <property type="match status" value="1"/>
</dbReference>
<accession>A0A380ZT41</accession>
<dbReference type="AlphaFoldDB" id="A0A380ZT41"/>
<dbReference type="InterPro" id="IPR027395">
    <property type="entry name" value="WH_DNA-bd_dom"/>
</dbReference>
<dbReference type="InterPro" id="IPR036388">
    <property type="entry name" value="WH-like_DNA-bd_sf"/>
</dbReference>
<organism evidence="2 3">
    <name type="scientific">Bergeyella zoohelcum</name>
    <dbReference type="NCBI Taxonomy" id="1015"/>
    <lineage>
        <taxon>Bacteria</taxon>
        <taxon>Pseudomonadati</taxon>
        <taxon>Bacteroidota</taxon>
        <taxon>Flavobacteriia</taxon>
        <taxon>Flavobacteriales</taxon>
        <taxon>Weeksellaceae</taxon>
        <taxon>Bergeyella</taxon>
    </lineage>
</organism>
<name>A0A380ZT41_9FLAO</name>
<sequence length="95" mass="10619">MFKNLNPLLHSQLRLAIMSLLVSEEKADFNRIKEVTQASSGNISVQIGKLEKAGYISVTKSFKDNYPNTELALTSQGLKAFEEYVEALKGYFSSK</sequence>
<proteinExistence type="predicted"/>
<dbReference type="Proteomes" id="UP000255515">
    <property type="component" value="Unassembled WGS sequence"/>
</dbReference>
<reference evidence="2 3" key="1">
    <citation type="submission" date="2018-06" db="EMBL/GenBank/DDBJ databases">
        <authorList>
            <consortium name="Pathogen Informatics"/>
            <person name="Doyle S."/>
        </authorList>
    </citation>
    <scope>NUCLEOTIDE SEQUENCE [LARGE SCALE GENOMIC DNA]</scope>
    <source>
        <strain evidence="2 3">NCTC11661</strain>
    </source>
</reference>
<evidence type="ECO:0000259" key="1">
    <source>
        <dbReference type="Pfam" id="PF13601"/>
    </source>
</evidence>
<protein>
    <recommendedName>
        <fullName evidence="1">Winged helix DNA-binding domain-containing protein</fullName>
    </recommendedName>
</protein>
<dbReference type="RefSeq" id="WP_002664987.1">
    <property type="nucleotide sequence ID" value="NZ_UFTJ01000003.1"/>
</dbReference>
<dbReference type="InterPro" id="IPR036390">
    <property type="entry name" value="WH_DNA-bd_sf"/>
</dbReference>